<evidence type="ECO:0000256" key="2">
    <source>
        <dbReference type="ARBA" id="ARBA00022737"/>
    </source>
</evidence>
<dbReference type="PANTHER" id="PTHR16062">
    <property type="entry name" value="SWI/SNF-RELATED"/>
    <property type="match status" value="1"/>
</dbReference>
<evidence type="ECO:0000313" key="12">
    <source>
        <dbReference type="Proteomes" id="UP001498771"/>
    </source>
</evidence>
<dbReference type="PROSITE" id="PS00633">
    <property type="entry name" value="BROMODOMAIN_1"/>
    <property type="match status" value="1"/>
</dbReference>
<feature type="region of interest" description="Disordered" evidence="9">
    <location>
        <begin position="278"/>
        <end position="334"/>
    </location>
</feature>
<gene>
    <name evidence="11" type="ORF">BZA70DRAFT_282043</name>
</gene>
<dbReference type="InterPro" id="IPR001487">
    <property type="entry name" value="Bromodomain"/>
</dbReference>
<evidence type="ECO:0000256" key="4">
    <source>
        <dbReference type="ARBA" id="ARBA00023015"/>
    </source>
</evidence>
<keyword evidence="6" id="KW-0804">Transcription</keyword>
<dbReference type="InterPro" id="IPR037382">
    <property type="entry name" value="Rsc/polybromo"/>
</dbReference>
<dbReference type="PROSITE" id="PS50014">
    <property type="entry name" value="BROMODOMAIN_2"/>
    <property type="match status" value="1"/>
</dbReference>
<feature type="domain" description="Bromo" evidence="10">
    <location>
        <begin position="25"/>
        <end position="95"/>
    </location>
</feature>
<evidence type="ECO:0000256" key="5">
    <source>
        <dbReference type="ARBA" id="ARBA00023117"/>
    </source>
</evidence>
<dbReference type="CDD" id="cd04369">
    <property type="entry name" value="Bromodomain"/>
    <property type="match status" value="1"/>
</dbReference>
<keyword evidence="3" id="KW-0156">Chromatin regulator</keyword>
<comment type="subcellular location">
    <subcellularLocation>
        <location evidence="1">Nucleus</location>
    </subcellularLocation>
</comment>
<dbReference type="PRINTS" id="PR00503">
    <property type="entry name" value="BROMODOMAIN"/>
</dbReference>
<dbReference type="Pfam" id="PF00439">
    <property type="entry name" value="Bromodomain"/>
    <property type="match status" value="1"/>
</dbReference>
<dbReference type="SUPFAM" id="SSF47370">
    <property type="entry name" value="Bromodomain"/>
    <property type="match status" value="1"/>
</dbReference>
<feature type="compositionally biased region" description="Low complexity" evidence="9">
    <location>
        <begin position="281"/>
        <end position="298"/>
    </location>
</feature>
<dbReference type="SMART" id="SM00297">
    <property type="entry name" value="BROMO"/>
    <property type="match status" value="1"/>
</dbReference>
<evidence type="ECO:0000256" key="1">
    <source>
        <dbReference type="ARBA" id="ARBA00004123"/>
    </source>
</evidence>
<sequence length="499" mass="54562">MPDEAVKQAMLKIVDELTNMRTSKRGRFFSELFMDEPSADDYPEYYEIIKQPMAFNTVIKNVKENKYNDLDAFAAAVQLIFENAMFFNEENSQVHNDASHLQRAFNSKLEKKKRDLGDLATSTTDNNNDNSTSTSKKRKQQELDDEQAGRSVKLKISLGVKTEDDGAASQKTSQKIKLNIGKQRDREAAAVVAQSQDEESEKEEEQVKQEPEPPSSERRGRGRPPRNKASTPQQAADTSSDATETAAGRSLRKSARSGDRQPVYDESQLLADVVDDDEQDGAAPAGTADASGAATAGGESNSSVPALPVVVPGSKPGNQPSAPAKPDESRLRGPGKTIADALITHFAISSNPNHPAFPPYNIDFPPNKSEIFQSFTIVLPAAYSIITISPTLSLSLLTRHYNLYMSLNNRRLSPLIQPSTASRRLNEPPKSYYEIKLNPGVNVVECLVHASPPPPPVGNAAGRVVVAPQRYGMIGGTNMTVNSEGSEKERIVVWIVLQR</sequence>
<evidence type="ECO:0000256" key="8">
    <source>
        <dbReference type="PROSITE-ProRule" id="PRU00035"/>
    </source>
</evidence>
<feature type="region of interest" description="Disordered" evidence="9">
    <location>
        <begin position="178"/>
        <end position="264"/>
    </location>
</feature>
<feature type="compositionally biased region" description="Low complexity" evidence="9">
    <location>
        <begin position="235"/>
        <end position="247"/>
    </location>
</feature>
<dbReference type="InterPro" id="IPR036427">
    <property type="entry name" value="Bromodomain-like_sf"/>
</dbReference>
<feature type="compositionally biased region" description="Low complexity" evidence="9">
    <location>
        <begin position="121"/>
        <end position="134"/>
    </location>
</feature>
<organism evidence="11 12">
    <name type="scientific">Myxozyma melibiosi</name>
    <dbReference type="NCBI Taxonomy" id="54550"/>
    <lineage>
        <taxon>Eukaryota</taxon>
        <taxon>Fungi</taxon>
        <taxon>Dikarya</taxon>
        <taxon>Ascomycota</taxon>
        <taxon>Saccharomycotina</taxon>
        <taxon>Lipomycetes</taxon>
        <taxon>Lipomycetales</taxon>
        <taxon>Lipomycetaceae</taxon>
        <taxon>Myxozyma</taxon>
    </lineage>
</organism>
<feature type="compositionally biased region" description="Basic and acidic residues" evidence="9">
    <location>
        <begin position="205"/>
        <end position="219"/>
    </location>
</feature>
<keyword evidence="7" id="KW-0539">Nucleus</keyword>
<feature type="region of interest" description="Disordered" evidence="9">
    <location>
        <begin position="112"/>
        <end position="150"/>
    </location>
</feature>
<dbReference type="EMBL" id="JBBJBU010000010">
    <property type="protein sequence ID" value="KAK7203764.1"/>
    <property type="molecule type" value="Genomic_DNA"/>
</dbReference>
<evidence type="ECO:0000259" key="10">
    <source>
        <dbReference type="PROSITE" id="PS50014"/>
    </source>
</evidence>
<protein>
    <recommendedName>
        <fullName evidence="10">Bromo domain-containing protein</fullName>
    </recommendedName>
</protein>
<name>A0ABR1F1Q4_9ASCO</name>
<dbReference type="GeneID" id="90038721"/>
<dbReference type="Proteomes" id="UP001498771">
    <property type="component" value="Unassembled WGS sequence"/>
</dbReference>
<dbReference type="Pfam" id="PF22994">
    <property type="entry name" value="RSC4_Ig_like"/>
    <property type="match status" value="1"/>
</dbReference>
<evidence type="ECO:0000256" key="6">
    <source>
        <dbReference type="ARBA" id="ARBA00023163"/>
    </source>
</evidence>
<keyword evidence="5 8" id="KW-0103">Bromodomain</keyword>
<keyword evidence="12" id="KW-1185">Reference proteome</keyword>
<dbReference type="InterPro" id="IPR018359">
    <property type="entry name" value="Bromodomain_CS"/>
</dbReference>
<dbReference type="InterPro" id="IPR054551">
    <property type="entry name" value="RSC4_Ig-like"/>
</dbReference>
<keyword evidence="4" id="KW-0805">Transcription regulation</keyword>
<evidence type="ECO:0000256" key="7">
    <source>
        <dbReference type="ARBA" id="ARBA00023242"/>
    </source>
</evidence>
<reference evidence="11 12" key="1">
    <citation type="submission" date="2024-03" db="EMBL/GenBank/DDBJ databases">
        <title>Genome-scale model development and genomic sequencing of the oleaginous clade Lipomyces.</title>
        <authorList>
            <consortium name="Lawrence Berkeley National Laboratory"/>
            <person name="Czajka J.J."/>
            <person name="Han Y."/>
            <person name="Kim J."/>
            <person name="Mondo S.J."/>
            <person name="Hofstad B.A."/>
            <person name="Robles A."/>
            <person name="Haridas S."/>
            <person name="Riley R."/>
            <person name="LaButti K."/>
            <person name="Pangilinan J."/>
            <person name="Andreopoulos W."/>
            <person name="Lipzen A."/>
            <person name="Yan J."/>
            <person name="Wang M."/>
            <person name="Ng V."/>
            <person name="Grigoriev I.V."/>
            <person name="Spatafora J.W."/>
            <person name="Magnuson J.K."/>
            <person name="Baker S.E."/>
            <person name="Pomraning K.R."/>
        </authorList>
    </citation>
    <scope>NUCLEOTIDE SEQUENCE [LARGE SCALE GENOMIC DNA]</scope>
    <source>
        <strain evidence="11 12">Phaff 52-87</strain>
    </source>
</reference>
<comment type="caution">
    <text evidence="11">The sequence shown here is derived from an EMBL/GenBank/DDBJ whole genome shotgun (WGS) entry which is preliminary data.</text>
</comment>
<proteinExistence type="predicted"/>
<evidence type="ECO:0000256" key="9">
    <source>
        <dbReference type="SAM" id="MobiDB-lite"/>
    </source>
</evidence>
<keyword evidence="2" id="KW-0677">Repeat</keyword>
<evidence type="ECO:0000256" key="3">
    <source>
        <dbReference type="ARBA" id="ARBA00022853"/>
    </source>
</evidence>
<evidence type="ECO:0000313" key="11">
    <source>
        <dbReference type="EMBL" id="KAK7203764.1"/>
    </source>
</evidence>
<dbReference type="RefSeq" id="XP_064766797.1">
    <property type="nucleotide sequence ID" value="XM_064913209.1"/>
</dbReference>
<dbReference type="PANTHER" id="PTHR16062:SF19">
    <property type="entry name" value="PROTEIN POLYBROMO-1"/>
    <property type="match status" value="1"/>
</dbReference>
<dbReference type="Gene3D" id="1.20.920.10">
    <property type="entry name" value="Bromodomain-like"/>
    <property type="match status" value="1"/>
</dbReference>
<accession>A0ABR1F1Q4</accession>